<dbReference type="Gene3D" id="1.20.1070.10">
    <property type="entry name" value="Rhodopsin 7-helix transmembrane proteins"/>
    <property type="match status" value="1"/>
</dbReference>
<protein>
    <recommendedName>
        <fullName evidence="4">G-protein coupled receptors family 1 profile domain-containing protein</fullName>
    </recommendedName>
</protein>
<proteinExistence type="predicted"/>
<name>A0ABY7F3G9_MYAAR</name>
<organism evidence="2 3">
    <name type="scientific">Mya arenaria</name>
    <name type="common">Soft-shell clam</name>
    <dbReference type="NCBI Taxonomy" id="6604"/>
    <lineage>
        <taxon>Eukaryota</taxon>
        <taxon>Metazoa</taxon>
        <taxon>Spiralia</taxon>
        <taxon>Lophotrochozoa</taxon>
        <taxon>Mollusca</taxon>
        <taxon>Bivalvia</taxon>
        <taxon>Autobranchia</taxon>
        <taxon>Heteroconchia</taxon>
        <taxon>Euheterodonta</taxon>
        <taxon>Imparidentia</taxon>
        <taxon>Neoheterodontei</taxon>
        <taxon>Myida</taxon>
        <taxon>Myoidea</taxon>
        <taxon>Myidae</taxon>
        <taxon>Mya</taxon>
    </lineage>
</organism>
<gene>
    <name evidence="2" type="ORF">MAR_005706</name>
</gene>
<evidence type="ECO:0000256" key="1">
    <source>
        <dbReference type="SAM" id="Phobius"/>
    </source>
</evidence>
<evidence type="ECO:0008006" key="4">
    <source>
        <dbReference type="Google" id="ProtNLM"/>
    </source>
</evidence>
<keyword evidence="3" id="KW-1185">Reference proteome</keyword>
<dbReference type="EMBL" id="CP111020">
    <property type="protein sequence ID" value="WAR15601.1"/>
    <property type="molecule type" value="Genomic_DNA"/>
</dbReference>
<sequence length="146" mass="17025">MNISNVSNTFQNASKTFNGTRYVEIEGAREWCLASLVLAWLLVILTITMNTAVIVCICSQKKKSRLYFLLLNMALADLLTGIFDTFVNATERSLGYEDMTWAWFAGLFRWEWFDEDFQFRLAPYKDKESETYGLFWHGHLTSQYLT</sequence>
<evidence type="ECO:0000313" key="2">
    <source>
        <dbReference type="EMBL" id="WAR15601.1"/>
    </source>
</evidence>
<accession>A0ABY7F3G9</accession>
<dbReference type="SUPFAM" id="SSF81321">
    <property type="entry name" value="Family A G protein-coupled receptor-like"/>
    <property type="match status" value="1"/>
</dbReference>
<keyword evidence="1" id="KW-1133">Transmembrane helix</keyword>
<feature type="transmembrane region" description="Helical" evidence="1">
    <location>
        <begin position="37"/>
        <end position="59"/>
    </location>
</feature>
<keyword evidence="1" id="KW-0812">Transmembrane</keyword>
<reference evidence="2" key="1">
    <citation type="submission" date="2022-11" db="EMBL/GenBank/DDBJ databases">
        <title>Centuries of genome instability and evolution in soft-shell clam transmissible cancer (bioRxiv).</title>
        <authorList>
            <person name="Hart S.F.M."/>
            <person name="Yonemitsu M.A."/>
            <person name="Giersch R.M."/>
            <person name="Beal B.F."/>
            <person name="Arriagada G."/>
            <person name="Davis B.W."/>
            <person name="Ostrander E.A."/>
            <person name="Goff S.P."/>
            <person name="Metzger M.J."/>
        </authorList>
    </citation>
    <scope>NUCLEOTIDE SEQUENCE</scope>
    <source>
        <strain evidence="2">MELC-2E11</strain>
        <tissue evidence="2">Siphon/mantle</tissue>
    </source>
</reference>
<dbReference type="Proteomes" id="UP001164746">
    <property type="component" value="Chromosome 9"/>
</dbReference>
<evidence type="ECO:0000313" key="3">
    <source>
        <dbReference type="Proteomes" id="UP001164746"/>
    </source>
</evidence>
<keyword evidence="1" id="KW-0472">Membrane</keyword>
<feature type="transmembrane region" description="Helical" evidence="1">
    <location>
        <begin position="66"/>
        <end position="83"/>
    </location>
</feature>